<evidence type="ECO:0000256" key="3">
    <source>
        <dbReference type="ARBA" id="ARBA00022670"/>
    </source>
</evidence>
<evidence type="ECO:0000256" key="13">
    <source>
        <dbReference type="PIRSR" id="PIRSR615500-1"/>
    </source>
</evidence>
<dbReference type="PROSITE" id="PS51892">
    <property type="entry name" value="SUBTILASE"/>
    <property type="match status" value="1"/>
</dbReference>
<evidence type="ECO:0000256" key="11">
    <source>
        <dbReference type="ARBA" id="ARBA00023145"/>
    </source>
</evidence>
<feature type="active site" description="Charge relay system" evidence="13 14">
    <location>
        <position position="290"/>
    </location>
</feature>
<keyword evidence="3 14" id="KW-0645">Protease</keyword>
<dbReference type="PRINTS" id="PR00723">
    <property type="entry name" value="SUBTILISIN"/>
</dbReference>
<dbReference type="PROSITE" id="PS00137">
    <property type="entry name" value="SUBTILASE_HIS"/>
    <property type="match status" value="1"/>
</dbReference>
<feature type="domain" description="P/Homo B" evidence="18">
    <location>
        <begin position="579"/>
        <end position="715"/>
    </location>
</feature>
<feature type="transmembrane region" description="Helical" evidence="16">
    <location>
        <begin position="802"/>
        <end position="823"/>
    </location>
</feature>
<keyword evidence="5 17" id="KW-0732">Signal</keyword>
<keyword evidence="11" id="KW-0865">Zymogen</keyword>
<organism evidence="19 20">
    <name type="scientific">Ceraceosorus guamensis</name>
    <dbReference type="NCBI Taxonomy" id="1522189"/>
    <lineage>
        <taxon>Eukaryota</taxon>
        <taxon>Fungi</taxon>
        <taxon>Dikarya</taxon>
        <taxon>Basidiomycota</taxon>
        <taxon>Ustilaginomycotina</taxon>
        <taxon>Exobasidiomycetes</taxon>
        <taxon>Ceraceosorales</taxon>
        <taxon>Ceraceosoraceae</taxon>
        <taxon>Ceraceosorus</taxon>
    </lineage>
</organism>
<keyword evidence="4 16" id="KW-0812">Transmembrane</keyword>
<sequence length="996" mass="109620">MSKPSASKGLRSQQGALLFLCVLAAILAFSSSPSQASDNASAVSFAAIHRRATIGGAPAYDLPMPRSYDTHHYYAVQIKRTHSNHVDIRDVSEALGVEFVERVGELKDHWLVRAEKPLDPSSLTLAARDTDPRSSGEVKIKRRDWSEDEDPIISRWRSYKRSPRQNSAILSKRQVHLFESIVDVERQVLKKRHKRDKIISPWDTPEHYPEVRAPIPGPEPQPYPDPMPLPIPDGSNLKSTRMRQQFNIADPIFTDQWHLTNDKRDSNDLNVTGIWAQGIHGKGSNVCLIDDGLDFNSPDLKDNFFEAGSYDFNTHTPLPKPLHSDDQHGTRCAGEIAAIKNDVCGVGVAWDAKVAGVRILSGPISDVDEAAALNYRYQENQIYSCSWGPPDDGRAMDAPRGLIAKAVLNGIQNGRGGKGSIFVFAGGNGGASDDQCNFDGYTNSIYTMTIAAVDRENQHPYYSEMCASNIATGWSSGSGDHIHTTDVAWNGVNRCTTHHGGTSAAAPLVAGVIALALQVRPELTWRDMQHIAVHSAQMVNPDDKDWQVTQAGRHYNHKYGYGIIDAFKFVEEAKTHTLVKPQAWAESPNVTLARDNTLITGDGTHSTFTVTKEFLEKNNVDTLEHVTIRVWISHERRGDVDVELVSPHGTKSVLARPRRYDDATTGFPGWGFMTLKHWDEDPIGDWKMTVYDRAHPKQTGNFWAWTITLWGQVIDPAKAKAWNFPEDSIEFHETLEAAPTTTTVYQPGGAASQRPKPTDHLPPDHGSRPGESDHDFTNSGPGQSSPEADTGYLAGLKNRSSWLFIAGGVVLIFAGSLAAFFIIRRRRQRRFGPDAAAAYEFVPGEEDEEMAMSAMGGSAGATGGRGGRRARAKELYDAFGEATDDEDEGEEDALVKRGARPGQYKDEPDTPTVREHKEGEEDSRFAISDETQTPLTAETPARGRGQATSPAPVLRSQEMDKGRSEQLLFDAEDDDEERGEEGSGGSGGSWQDASRP</sequence>
<feature type="region of interest" description="Disordered" evidence="15">
    <location>
        <begin position="743"/>
        <end position="791"/>
    </location>
</feature>
<keyword evidence="20" id="KW-1185">Reference proteome</keyword>
<keyword evidence="12" id="KW-0325">Glycoprotein</keyword>
<evidence type="ECO:0000256" key="7">
    <source>
        <dbReference type="ARBA" id="ARBA00022825"/>
    </source>
</evidence>
<evidence type="ECO:0000256" key="5">
    <source>
        <dbReference type="ARBA" id="ARBA00022729"/>
    </source>
</evidence>
<evidence type="ECO:0000256" key="4">
    <source>
        <dbReference type="ARBA" id="ARBA00022692"/>
    </source>
</evidence>
<dbReference type="PROSITE" id="PS00136">
    <property type="entry name" value="SUBTILASE_ASP"/>
    <property type="match status" value="1"/>
</dbReference>
<feature type="compositionally biased region" description="Basic and acidic residues" evidence="15">
    <location>
        <begin position="756"/>
        <end position="776"/>
    </location>
</feature>
<dbReference type="InterPro" id="IPR022398">
    <property type="entry name" value="Peptidase_S8_His-AS"/>
</dbReference>
<evidence type="ECO:0000256" key="17">
    <source>
        <dbReference type="SAM" id="SignalP"/>
    </source>
</evidence>
<dbReference type="InterPro" id="IPR036852">
    <property type="entry name" value="Peptidase_S8/S53_dom_sf"/>
</dbReference>
<evidence type="ECO:0000313" key="20">
    <source>
        <dbReference type="Proteomes" id="UP000245783"/>
    </source>
</evidence>
<feature type="compositionally biased region" description="Acidic residues" evidence="15">
    <location>
        <begin position="882"/>
        <end position="892"/>
    </location>
</feature>
<dbReference type="InterPro" id="IPR015500">
    <property type="entry name" value="Peptidase_S8_subtilisin-rel"/>
</dbReference>
<dbReference type="OrthoDB" id="300641at2759"/>
<dbReference type="SUPFAM" id="SSF49785">
    <property type="entry name" value="Galactose-binding domain-like"/>
    <property type="match status" value="1"/>
</dbReference>
<dbReference type="InterPro" id="IPR000209">
    <property type="entry name" value="Peptidase_S8/S53_dom"/>
</dbReference>
<dbReference type="Gene3D" id="3.40.50.200">
    <property type="entry name" value="Peptidase S8/S53 domain"/>
    <property type="match status" value="1"/>
</dbReference>
<dbReference type="InterPro" id="IPR002884">
    <property type="entry name" value="P_dom"/>
</dbReference>
<dbReference type="PROSITE" id="PS51829">
    <property type="entry name" value="P_HOMO_B"/>
    <property type="match status" value="1"/>
</dbReference>
<name>A0A316VX58_9BASI</name>
<evidence type="ECO:0000256" key="9">
    <source>
        <dbReference type="ARBA" id="ARBA00022989"/>
    </source>
</evidence>
<dbReference type="InterPro" id="IPR023827">
    <property type="entry name" value="Peptidase_S8_Asp-AS"/>
</dbReference>
<proteinExistence type="inferred from homology"/>
<evidence type="ECO:0000259" key="18">
    <source>
        <dbReference type="PROSITE" id="PS51829"/>
    </source>
</evidence>
<keyword evidence="9 16" id="KW-1133">Transmembrane helix</keyword>
<evidence type="ECO:0000256" key="1">
    <source>
        <dbReference type="ARBA" id="ARBA00004370"/>
    </source>
</evidence>
<dbReference type="InterPro" id="IPR008979">
    <property type="entry name" value="Galactose-bd-like_sf"/>
</dbReference>
<dbReference type="RefSeq" id="XP_025369356.1">
    <property type="nucleotide sequence ID" value="XM_025514022.1"/>
</dbReference>
<comment type="subcellular location">
    <subcellularLocation>
        <location evidence="1">Membrane</location>
    </subcellularLocation>
</comment>
<dbReference type="InterPro" id="IPR023828">
    <property type="entry name" value="Peptidase_S8_Ser-AS"/>
</dbReference>
<feature type="compositionally biased region" description="Acidic residues" evidence="15">
    <location>
        <begin position="970"/>
        <end position="979"/>
    </location>
</feature>
<dbReference type="AlphaFoldDB" id="A0A316VX58"/>
<dbReference type="PROSITE" id="PS00138">
    <property type="entry name" value="SUBTILASE_SER"/>
    <property type="match status" value="1"/>
</dbReference>
<dbReference type="InParanoid" id="A0A316VX58"/>
<evidence type="ECO:0000256" key="14">
    <source>
        <dbReference type="PROSITE-ProRule" id="PRU01240"/>
    </source>
</evidence>
<evidence type="ECO:0000256" key="12">
    <source>
        <dbReference type="ARBA" id="ARBA00023180"/>
    </source>
</evidence>
<dbReference type="GO" id="GO:0004252">
    <property type="term" value="F:serine-type endopeptidase activity"/>
    <property type="evidence" value="ECO:0007669"/>
    <property type="project" value="UniProtKB-UniRule"/>
</dbReference>
<comment type="similarity">
    <text evidence="2">Belongs to the peptidase S8 family. Furin subfamily.</text>
</comment>
<dbReference type="PANTHER" id="PTHR42884">
    <property type="entry name" value="PROPROTEIN CONVERTASE SUBTILISIN/KEXIN-RELATED"/>
    <property type="match status" value="1"/>
</dbReference>
<feature type="chain" id="PRO_5016388262" description="P/Homo B domain-containing protein" evidence="17">
    <location>
        <begin position="37"/>
        <end position="996"/>
    </location>
</feature>
<feature type="active site" description="Charge relay system" evidence="13 14">
    <location>
        <position position="328"/>
    </location>
</feature>
<dbReference type="FunFam" id="3.40.50.200:FF:000005">
    <property type="entry name" value="Proprotein convertase subtilisin/kexin type 7"/>
    <property type="match status" value="1"/>
</dbReference>
<evidence type="ECO:0000256" key="16">
    <source>
        <dbReference type="SAM" id="Phobius"/>
    </source>
</evidence>
<dbReference type="Pfam" id="PF01483">
    <property type="entry name" value="P_proprotein"/>
    <property type="match status" value="1"/>
</dbReference>
<dbReference type="InterPro" id="IPR034182">
    <property type="entry name" value="Kexin/furin"/>
</dbReference>
<evidence type="ECO:0000256" key="15">
    <source>
        <dbReference type="SAM" id="MobiDB-lite"/>
    </source>
</evidence>
<keyword evidence="10 16" id="KW-0472">Membrane</keyword>
<protein>
    <recommendedName>
        <fullName evidence="18">P/Homo B domain-containing protein</fullName>
    </recommendedName>
</protein>
<dbReference type="Gene3D" id="2.60.120.260">
    <property type="entry name" value="Galactose-binding domain-like"/>
    <property type="match status" value="1"/>
</dbReference>
<dbReference type="EMBL" id="KZ819382">
    <property type="protein sequence ID" value="PWN42196.1"/>
    <property type="molecule type" value="Genomic_DNA"/>
</dbReference>
<feature type="active site" description="Charge relay system" evidence="13 14">
    <location>
        <position position="503"/>
    </location>
</feature>
<dbReference type="GO" id="GO:0016485">
    <property type="term" value="P:protein processing"/>
    <property type="evidence" value="ECO:0007669"/>
    <property type="project" value="TreeGrafter"/>
</dbReference>
<reference evidence="19 20" key="1">
    <citation type="journal article" date="2018" name="Mol. Biol. Evol.">
        <title>Broad Genomic Sampling Reveals a Smut Pathogenic Ancestry of the Fungal Clade Ustilaginomycotina.</title>
        <authorList>
            <person name="Kijpornyongpan T."/>
            <person name="Mondo S.J."/>
            <person name="Barry K."/>
            <person name="Sandor L."/>
            <person name="Lee J."/>
            <person name="Lipzen A."/>
            <person name="Pangilinan J."/>
            <person name="LaButti K."/>
            <person name="Hainaut M."/>
            <person name="Henrissat B."/>
            <person name="Grigoriev I.V."/>
            <person name="Spatafora J.W."/>
            <person name="Aime M.C."/>
        </authorList>
    </citation>
    <scope>NUCLEOTIDE SEQUENCE [LARGE SCALE GENOMIC DNA]</scope>
    <source>
        <strain evidence="19 20">MCA 4658</strain>
    </source>
</reference>
<evidence type="ECO:0000256" key="2">
    <source>
        <dbReference type="ARBA" id="ARBA00005325"/>
    </source>
</evidence>
<dbReference type="GeneID" id="37035892"/>
<dbReference type="STRING" id="1522189.A0A316VX58"/>
<accession>A0A316VX58</accession>
<keyword evidence="7 14" id="KW-0720">Serine protease</keyword>
<gene>
    <name evidence="19" type="ORF">IE81DRAFT_323684</name>
</gene>
<dbReference type="GO" id="GO:0007323">
    <property type="term" value="P:peptide pheromone maturation"/>
    <property type="evidence" value="ECO:0007669"/>
    <property type="project" value="UniProtKB-ARBA"/>
</dbReference>
<dbReference type="GO" id="GO:0005802">
    <property type="term" value="C:trans-Golgi network"/>
    <property type="evidence" value="ECO:0007669"/>
    <property type="project" value="TreeGrafter"/>
</dbReference>
<dbReference type="SUPFAM" id="SSF52743">
    <property type="entry name" value="Subtilisin-like"/>
    <property type="match status" value="1"/>
</dbReference>
<evidence type="ECO:0000256" key="10">
    <source>
        <dbReference type="ARBA" id="ARBA00023136"/>
    </source>
</evidence>
<feature type="compositionally biased region" description="Polar residues" evidence="15">
    <location>
        <begin position="777"/>
        <end position="787"/>
    </location>
</feature>
<feature type="compositionally biased region" description="Basic and acidic residues" evidence="15">
    <location>
        <begin position="903"/>
        <end position="924"/>
    </location>
</feature>
<evidence type="ECO:0000313" key="19">
    <source>
        <dbReference type="EMBL" id="PWN42196.1"/>
    </source>
</evidence>
<evidence type="ECO:0000256" key="8">
    <source>
        <dbReference type="ARBA" id="ARBA00022837"/>
    </source>
</evidence>
<keyword evidence="6 14" id="KW-0378">Hydrolase</keyword>
<dbReference type="CDD" id="cd04059">
    <property type="entry name" value="Peptidases_S8_Protein_convertases_Kexins_Furin-like"/>
    <property type="match status" value="1"/>
</dbReference>
<evidence type="ECO:0000256" key="6">
    <source>
        <dbReference type="ARBA" id="ARBA00022801"/>
    </source>
</evidence>
<dbReference type="FunFam" id="2.60.120.260:FF:000026">
    <property type="entry name" value="proprotein convertase subtilisin/kexin type 7"/>
    <property type="match status" value="1"/>
</dbReference>
<dbReference type="Pfam" id="PF00082">
    <property type="entry name" value="Peptidase_S8"/>
    <property type="match status" value="1"/>
</dbReference>
<feature type="signal peptide" evidence="17">
    <location>
        <begin position="1"/>
        <end position="36"/>
    </location>
</feature>
<dbReference type="GO" id="GO:0000139">
    <property type="term" value="C:Golgi membrane"/>
    <property type="evidence" value="ECO:0007669"/>
    <property type="project" value="TreeGrafter"/>
</dbReference>
<feature type="region of interest" description="Disordered" evidence="15">
    <location>
        <begin position="880"/>
        <end position="996"/>
    </location>
</feature>
<dbReference type="Proteomes" id="UP000245783">
    <property type="component" value="Unassembled WGS sequence"/>
</dbReference>
<dbReference type="PANTHER" id="PTHR42884:SF14">
    <property type="entry name" value="NEUROENDOCRINE CONVERTASE 1"/>
    <property type="match status" value="1"/>
</dbReference>
<keyword evidence="8" id="KW-0106">Calcium</keyword>